<feature type="domain" description="Peptidase S9 prolyl oligopeptidase catalytic" evidence="3">
    <location>
        <begin position="123"/>
        <end position="286"/>
    </location>
</feature>
<gene>
    <name evidence="4" type="ORF">PEDI_49140</name>
</gene>
<keyword evidence="2" id="KW-0732">Signal</keyword>
<feature type="signal peptide" evidence="2">
    <location>
        <begin position="1"/>
        <end position="20"/>
    </location>
</feature>
<protein>
    <recommendedName>
        <fullName evidence="3">Peptidase S9 prolyl oligopeptidase catalytic domain-containing protein</fullName>
    </recommendedName>
</protein>
<dbReference type="EMBL" id="BQKE01000005">
    <property type="protein sequence ID" value="GJM64362.1"/>
    <property type="molecule type" value="Genomic_DNA"/>
</dbReference>
<dbReference type="Gene3D" id="3.40.50.1820">
    <property type="entry name" value="alpha/beta hydrolase"/>
    <property type="match status" value="1"/>
</dbReference>
<dbReference type="PANTHER" id="PTHR48081:SF6">
    <property type="entry name" value="PEPTIDASE S9 PROLYL OLIGOPEPTIDASE CATALYTIC DOMAIN-CONTAINING PROTEIN"/>
    <property type="match status" value="1"/>
</dbReference>
<dbReference type="Pfam" id="PF00326">
    <property type="entry name" value="Peptidase_S9"/>
    <property type="match status" value="1"/>
</dbReference>
<evidence type="ECO:0000256" key="1">
    <source>
        <dbReference type="ARBA" id="ARBA00022801"/>
    </source>
</evidence>
<dbReference type="Proteomes" id="UP001310022">
    <property type="component" value="Unassembled WGS sequence"/>
</dbReference>
<dbReference type="PANTHER" id="PTHR48081">
    <property type="entry name" value="AB HYDROLASE SUPERFAMILY PROTEIN C4A8.06C"/>
    <property type="match status" value="1"/>
</dbReference>
<organism evidence="4 5">
    <name type="scientific">Persicobacter diffluens</name>
    <dbReference type="NCBI Taxonomy" id="981"/>
    <lineage>
        <taxon>Bacteria</taxon>
        <taxon>Pseudomonadati</taxon>
        <taxon>Bacteroidota</taxon>
        <taxon>Cytophagia</taxon>
        <taxon>Cytophagales</taxon>
        <taxon>Persicobacteraceae</taxon>
        <taxon>Persicobacter</taxon>
    </lineage>
</organism>
<dbReference type="SUPFAM" id="SSF53474">
    <property type="entry name" value="alpha/beta-Hydrolases"/>
    <property type="match status" value="1"/>
</dbReference>
<sequence>MIRLSFLFILHVLFIGNVAAQQTIDLWEKEVPFNLVEGENTYFKSLDKSTQDSMLLVKKVIKPKLHVFLANGDAEKKKAVLICPGGGYTVLALEKEGFAVARWLNQQGMHAFVLESRLPDSTLQQHKAQVPIIDALKAMDLIHSQKAEWSISTLGVMGFSAGGHLAAWLSNAEEEAEALNMPFRQADFTVLLYPVISMQGEFGHSWSRQQLIGEHPSVTLAKKMSLEERVNEKTPPTFTVVALDDGAVSPVNGLKYHQNIQQIGGVSNYYEYAEGGHGFGLGQHLKSDVSNWPKEFLSWMSLNFL</sequence>
<dbReference type="InterPro" id="IPR029058">
    <property type="entry name" value="AB_hydrolase_fold"/>
</dbReference>
<dbReference type="RefSeq" id="WP_338239427.1">
    <property type="nucleotide sequence ID" value="NZ_BQKE01000005.1"/>
</dbReference>
<feature type="chain" id="PRO_5042960338" description="Peptidase S9 prolyl oligopeptidase catalytic domain-containing protein" evidence="2">
    <location>
        <begin position="21"/>
        <end position="305"/>
    </location>
</feature>
<evidence type="ECO:0000259" key="3">
    <source>
        <dbReference type="Pfam" id="PF00326"/>
    </source>
</evidence>
<name>A0AAN5AN17_9BACT</name>
<accession>A0AAN5AN17</accession>
<dbReference type="InterPro" id="IPR001375">
    <property type="entry name" value="Peptidase_S9_cat"/>
</dbReference>
<keyword evidence="1" id="KW-0378">Hydrolase</keyword>
<dbReference type="AlphaFoldDB" id="A0AAN5AN17"/>
<comment type="caution">
    <text evidence="4">The sequence shown here is derived from an EMBL/GenBank/DDBJ whole genome shotgun (WGS) entry which is preliminary data.</text>
</comment>
<evidence type="ECO:0000256" key="2">
    <source>
        <dbReference type="SAM" id="SignalP"/>
    </source>
</evidence>
<evidence type="ECO:0000313" key="4">
    <source>
        <dbReference type="EMBL" id="GJM64362.1"/>
    </source>
</evidence>
<dbReference type="GO" id="GO:0006508">
    <property type="term" value="P:proteolysis"/>
    <property type="evidence" value="ECO:0007669"/>
    <property type="project" value="InterPro"/>
</dbReference>
<dbReference type="GO" id="GO:0008236">
    <property type="term" value="F:serine-type peptidase activity"/>
    <property type="evidence" value="ECO:0007669"/>
    <property type="project" value="InterPro"/>
</dbReference>
<evidence type="ECO:0000313" key="5">
    <source>
        <dbReference type="Proteomes" id="UP001310022"/>
    </source>
</evidence>
<keyword evidence="5" id="KW-1185">Reference proteome</keyword>
<dbReference type="InterPro" id="IPR050300">
    <property type="entry name" value="GDXG_lipolytic_enzyme"/>
</dbReference>
<reference evidence="4 5" key="1">
    <citation type="submission" date="2021-12" db="EMBL/GenBank/DDBJ databases">
        <title>Genome sequencing of bacteria with rrn-lacking chromosome and rrn-plasmid.</title>
        <authorList>
            <person name="Anda M."/>
            <person name="Iwasaki W."/>
        </authorList>
    </citation>
    <scope>NUCLEOTIDE SEQUENCE [LARGE SCALE GENOMIC DNA]</scope>
    <source>
        <strain evidence="4 5">NBRC 15940</strain>
    </source>
</reference>
<proteinExistence type="predicted"/>